<proteinExistence type="inferred from homology"/>
<organism evidence="6 7">
    <name type="scientific">Lihuaxuella thermophila</name>
    <dbReference type="NCBI Taxonomy" id="1173111"/>
    <lineage>
        <taxon>Bacteria</taxon>
        <taxon>Bacillati</taxon>
        <taxon>Bacillota</taxon>
        <taxon>Bacilli</taxon>
        <taxon>Bacillales</taxon>
        <taxon>Thermoactinomycetaceae</taxon>
        <taxon>Lihuaxuella</taxon>
    </lineage>
</organism>
<evidence type="ECO:0000256" key="2">
    <source>
        <dbReference type="HAMAP-Rule" id="MF_01925"/>
    </source>
</evidence>
<dbReference type="NCBIfam" id="NF005814">
    <property type="entry name" value="PRK07680.1"/>
    <property type="match status" value="1"/>
</dbReference>
<dbReference type="GO" id="GO:0055129">
    <property type="term" value="P:L-proline biosynthetic process"/>
    <property type="evidence" value="ECO:0007669"/>
    <property type="project" value="UniProtKB-UniRule"/>
</dbReference>
<dbReference type="STRING" id="1173111.SAMN05444955_10540"/>
<comment type="catalytic activity">
    <reaction evidence="2">
        <text>L-proline + NAD(+) = (S)-1-pyrroline-5-carboxylate + NADH + 2 H(+)</text>
        <dbReference type="Rhea" id="RHEA:14105"/>
        <dbReference type="ChEBI" id="CHEBI:15378"/>
        <dbReference type="ChEBI" id="CHEBI:17388"/>
        <dbReference type="ChEBI" id="CHEBI:57540"/>
        <dbReference type="ChEBI" id="CHEBI:57945"/>
        <dbReference type="ChEBI" id="CHEBI:60039"/>
        <dbReference type="EC" id="1.5.1.2"/>
    </reaction>
</comment>
<comment type="function">
    <text evidence="2">Catalyzes the reduction of 1-pyrroline-5-carboxylate (PCA) to L-proline.</text>
</comment>
<sequence>MKIGFIGTGSMGRTLVEAFIRAQTFRPSEIVVSNRTQSKADQLAAKYPGMRAAQGNIELVREVACFFICVKPGEFRTVLEEIENSVQPEQLAFSITSPVMLEDLENWLPCKVAKIIPSVTNQILCGTSLYIPGSRMNEQEQNWLHQLLATISTPLKTDEQHTRIASDLASCAPAFLAKILEQMVEAAVKKTGIPRETAVPLVNQMALGVGKLLTEGGYTLETLQQRVAVPGGITAEGLRLLDRELSPAFEKLFHITHDKYADDVEKVKKSLRRD</sequence>
<keyword evidence="2" id="KW-0028">Amino-acid biosynthesis</keyword>
<accession>A0A1H8D990</accession>
<evidence type="ECO:0000313" key="6">
    <source>
        <dbReference type="EMBL" id="SEN03404.1"/>
    </source>
</evidence>
<reference evidence="6 7" key="1">
    <citation type="submission" date="2016-10" db="EMBL/GenBank/DDBJ databases">
        <authorList>
            <person name="de Groot N.N."/>
        </authorList>
    </citation>
    <scope>NUCLEOTIDE SEQUENCE [LARGE SCALE GENOMIC DNA]</scope>
    <source>
        <strain evidence="6 7">DSM 46701</strain>
    </source>
</reference>
<dbReference type="InterPro" id="IPR053790">
    <property type="entry name" value="P5CR-like_CS"/>
</dbReference>
<comment type="catalytic activity">
    <reaction evidence="2">
        <text>L-proline + NADP(+) = (S)-1-pyrroline-5-carboxylate + NADPH + 2 H(+)</text>
        <dbReference type="Rhea" id="RHEA:14109"/>
        <dbReference type="ChEBI" id="CHEBI:15378"/>
        <dbReference type="ChEBI" id="CHEBI:17388"/>
        <dbReference type="ChEBI" id="CHEBI:57783"/>
        <dbReference type="ChEBI" id="CHEBI:58349"/>
        <dbReference type="ChEBI" id="CHEBI:60039"/>
        <dbReference type="EC" id="1.5.1.2"/>
    </reaction>
</comment>
<dbReference type="InterPro" id="IPR028939">
    <property type="entry name" value="P5C_Rdtase_cat_N"/>
</dbReference>
<evidence type="ECO:0000256" key="3">
    <source>
        <dbReference type="PIRSR" id="PIRSR000193-1"/>
    </source>
</evidence>
<gene>
    <name evidence="2" type="primary">proC</name>
    <name evidence="6" type="ORF">SAMN05444955_10540</name>
</gene>
<dbReference type="HAMAP" id="MF_01925">
    <property type="entry name" value="P5C_reductase"/>
    <property type="match status" value="1"/>
</dbReference>
<evidence type="ECO:0000259" key="5">
    <source>
        <dbReference type="Pfam" id="PF14748"/>
    </source>
</evidence>
<evidence type="ECO:0000313" key="7">
    <source>
        <dbReference type="Proteomes" id="UP000199695"/>
    </source>
</evidence>
<dbReference type="SUPFAM" id="SSF48179">
    <property type="entry name" value="6-phosphogluconate dehydrogenase C-terminal domain-like"/>
    <property type="match status" value="1"/>
</dbReference>
<protein>
    <recommendedName>
        <fullName evidence="2">Pyrroline-5-carboxylate reductase</fullName>
        <shortName evidence="2">P5C reductase</shortName>
        <shortName evidence="2">P5CR</shortName>
        <ecNumber evidence="2">1.5.1.2</ecNumber>
    </recommendedName>
    <alternativeName>
        <fullName evidence="2">PCA reductase</fullName>
    </alternativeName>
</protein>
<dbReference type="InterPro" id="IPR036291">
    <property type="entry name" value="NAD(P)-bd_dom_sf"/>
</dbReference>
<dbReference type="Pfam" id="PF03807">
    <property type="entry name" value="F420_oxidored"/>
    <property type="match status" value="1"/>
</dbReference>
<dbReference type="EC" id="1.5.1.2" evidence="2"/>
<comment type="subcellular location">
    <subcellularLocation>
        <location evidence="2">Cytoplasm</location>
    </subcellularLocation>
</comment>
<dbReference type="SUPFAM" id="SSF51735">
    <property type="entry name" value="NAD(P)-binding Rossmann-fold domains"/>
    <property type="match status" value="1"/>
</dbReference>
<dbReference type="InterPro" id="IPR029036">
    <property type="entry name" value="P5CR_dimer"/>
</dbReference>
<dbReference type="Pfam" id="PF14748">
    <property type="entry name" value="P5CR_dimer"/>
    <property type="match status" value="1"/>
</dbReference>
<dbReference type="Gene3D" id="3.40.50.720">
    <property type="entry name" value="NAD(P)-binding Rossmann-like Domain"/>
    <property type="match status" value="1"/>
</dbReference>
<evidence type="ECO:0000256" key="1">
    <source>
        <dbReference type="ARBA" id="ARBA00005525"/>
    </source>
</evidence>
<dbReference type="OrthoDB" id="9805754at2"/>
<feature type="domain" description="Pyrroline-5-carboxylate reductase catalytic N-terminal" evidence="4">
    <location>
        <begin position="2"/>
        <end position="96"/>
    </location>
</feature>
<feature type="binding site" evidence="3">
    <location>
        <begin position="6"/>
        <end position="11"/>
    </location>
    <ligand>
        <name>NADP(+)</name>
        <dbReference type="ChEBI" id="CHEBI:58349"/>
    </ligand>
</feature>
<dbReference type="InterPro" id="IPR000304">
    <property type="entry name" value="Pyrroline-COOH_reductase"/>
</dbReference>
<keyword evidence="2" id="KW-0963">Cytoplasm</keyword>
<dbReference type="GO" id="GO:0004735">
    <property type="term" value="F:pyrroline-5-carboxylate reductase activity"/>
    <property type="evidence" value="ECO:0007669"/>
    <property type="project" value="UniProtKB-UniRule"/>
</dbReference>
<keyword evidence="2" id="KW-0560">Oxidoreductase</keyword>
<dbReference type="EMBL" id="FOCQ01000005">
    <property type="protein sequence ID" value="SEN03404.1"/>
    <property type="molecule type" value="Genomic_DNA"/>
</dbReference>
<comment type="pathway">
    <text evidence="2">Amino-acid biosynthesis; L-proline biosynthesis; L-proline from L-glutamate 5-semialdehyde: step 1/1.</text>
</comment>
<dbReference type="Gene3D" id="1.10.3730.10">
    <property type="entry name" value="ProC C-terminal domain-like"/>
    <property type="match status" value="1"/>
</dbReference>
<dbReference type="PIRSF" id="PIRSF000193">
    <property type="entry name" value="Pyrrol-5-carb_rd"/>
    <property type="match status" value="1"/>
</dbReference>
<dbReference type="AlphaFoldDB" id="A0A1H8D990"/>
<evidence type="ECO:0000259" key="4">
    <source>
        <dbReference type="Pfam" id="PF03807"/>
    </source>
</evidence>
<name>A0A1H8D990_9BACL</name>
<feature type="binding site" evidence="3">
    <location>
        <position position="56"/>
    </location>
    <ligand>
        <name>NADPH</name>
        <dbReference type="ChEBI" id="CHEBI:57783"/>
    </ligand>
</feature>
<dbReference type="UniPathway" id="UPA00098">
    <property type="reaction ID" value="UER00361"/>
</dbReference>
<feature type="domain" description="Pyrroline-5-carboxylate reductase dimerisation" evidence="5">
    <location>
        <begin position="159"/>
        <end position="259"/>
    </location>
</feature>
<dbReference type="PANTHER" id="PTHR11645:SF51">
    <property type="entry name" value="COME OPERON PROTEIN 4"/>
    <property type="match status" value="1"/>
</dbReference>
<dbReference type="PANTHER" id="PTHR11645">
    <property type="entry name" value="PYRROLINE-5-CARBOXYLATE REDUCTASE"/>
    <property type="match status" value="1"/>
</dbReference>
<comment type="similarity">
    <text evidence="1 2">Belongs to the pyrroline-5-carboxylate reductase family.</text>
</comment>
<dbReference type="Proteomes" id="UP000199695">
    <property type="component" value="Unassembled WGS sequence"/>
</dbReference>
<dbReference type="GO" id="GO:0005737">
    <property type="term" value="C:cytoplasm"/>
    <property type="evidence" value="ECO:0007669"/>
    <property type="project" value="UniProtKB-SubCell"/>
</dbReference>
<keyword evidence="7" id="KW-1185">Reference proteome</keyword>
<dbReference type="PROSITE" id="PS00521">
    <property type="entry name" value="P5CR"/>
    <property type="match status" value="1"/>
</dbReference>
<dbReference type="InterPro" id="IPR008927">
    <property type="entry name" value="6-PGluconate_DH-like_C_sf"/>
</dbReference>
<dbReference type="RefSeq" id="WP_089966591.1">
    <property type="nucleotide sequence ID" value="NZ_FOCQ01000005.1"/>
</dbReference>
<keyword evidence="2 3" id="KW-0521">NADP</keyword>
<keyword evidence="2" id="KW-0641">Proline biosynthesis</keyword>